<comment type="caution">
    <text evidence="4">The sequence shown here is derived from an EMBL/GenBank/DDBJ whole genome shotgun (WGS) entry which is preliminary data.</text>
</comment>
<dbReference type="RefSeq" id="WP_122074887.1">
    <property type="nucleotide sequence ID" value="NZ_DAMBPA010000012.1"/>
</dbReference>
<dbReference type="PROSITE" id="PS51257">
    <property type="entry name" value="PROKAR_LIPOPROTEIN"/>
    <property type="match status" value="1"/>
</dbReference>
<dbReference type="InterPro" id="IPR016187">
    <property type="entry name" value="CTDL_fold"/>
</dbReference>
<dbReference type="InterPro" id="IPR042095">
    <property type="entry name" value="SUMF_sf"/>
</dbReference>
<dbReference type="InterPro" id="IPR051043">
    <property type="entry name" value="Sulfatase_Mod_Factor_Kinase"/>
</dbReference>
<evidence type="ECO:0000313" key="5">
    <source>
        <dbReference type="Proteomes" id="UP000269134"/>
    </source>
</evidence>
<dbReference type="EMBL" id="RFFL01000001">
    <property type="protein sequence ID" value="RMI02891.1"/>
    <property type="molecule type" value="Genomic_DNA"/>
</dbReference>
<dbReference type="Gene3D" id="3.90.1580.10">
    <property type="entry name" value="paralog of FGE (formylglycine-generating enzyme)"/>
    <property type="match status" value="1"/>
</dbReference>
<dbReference type="Proteomes" id="UP000269134">
    <property type="component" value="Unassembled WGS sequence"/>
</dbReference>
<dbReference type="SUPFAM" id="SSF56436">
    <property type="entry name" value="C-type lectin-like"/>
    <property type="match status" value="1"/>
</dbReference>
<reference evidence="4 5" key="1">
    <citation type="submission" date="2018-10" db="EMBL/GenBank/DDBJ databases">
        <title>Pseudomonas sp. GL14 genome.</title>
        <authorList>
            <person name="Peng J."/>
            <person name="Liu Z.-P."/>
        </authorList>
    </citation>
    <scope>NUCLEOTIDE SEQUENCE [LARGE SCALE GENOMIC DNA]</scope>
    <source>
        <strain evidence="4 5">GL14</strain>
    </source>
</reference>
<evidence type="ECO:0000259" key="3">
    <source>
        <dbReference type="Pfam" id="PF03781"/>
    </source>
</evidence>
<accession>A0ABX9V9I7</accession>
<keyword evidence="5" id="KW-1185">Reference proteome</keyword>
<feature type="domain" description="Sulfatase-modifying factor enzyme-like" evidence="3">
    <location>
        <begin position="65"/>
        <end position="301"/>
    </location>
</feature>
<dbReference type="Pfam" id="PF03781">
    <property type="entry name" value="FGE-sulfatase"/>
    <property type="match status" value="1"/>
</dbReference>
<evidence type="ECO:0000256" key="1">
    <source>
        <dbReference type="SAM" id="MobiDB-lite"/>
    </source>
</evidence>
<protein>
    <recommendedName>
        <fullName evidence="3">Sulfatase-modifying factor enzyme-like domain-containing protein</fullName>
    </recommendedName>
</protein>
<dbReference type="InterPro" id="IPR005532">
    <property type="entry name" value="SUMF_dom"/>
</dbReference>
<dbReference type="PANTHER" id="PTHR23150">
    <property type="entry name" value="SULFATASE MODIFYING FACTOR 1, 2"/>
    <property type="match status" value="1"/>
</dbReference>
<name>A0ABX9V9I7_9GAMM</name>
<evidence type="ECO:0000313" key="4">
    <source>
        <dbReference type="EMBL" id="RMI02891.1"/>
    </source>
</evidence>
<evidence type="ECO:0000256" key="2">
    <source>
        <dbReference type="SAM" id="SignalP"/>
    </source>
</evidence>
<dbReference type="GeneID" id="84607419"/>
<feature type="signal peptide" evidence="2">
    <location>
        <begin position="1"/>
        <end position="17"/>
    </location>
</feature>
<feature type="region of interest" description="Disordered" evidence="1">
    <location>
        <begin position="267"/>
        <end position="288"/>
    </location>
</feature>
<organism evidence="4 5">
    <name type="scientific">Stutzerimonas nitrititolerans</name>
    <dbReference type="NCBI Taxonomy" id="2482751"/>
    <lineage>
        <taxon>Bacteria</taxon>
        <taxon>Pseudomonadati</taxon>
        <taxon>Pseudomonadota</taxon>
        <taxon>Gammaproteobacteria</taxon>
        <taxon>Pseudomonadales</taxon>
        <taxon>Pseudomonadaceae</taxon>
        <taxon>Stutzerimonas</taxon>
    </lineage>
</organism>
<keyword evidence="2" id="KW-0732">Signal</keyword>
<dbReference type="PANTHER" id="PTHR23150:SF19">
    <property type="entry name" value="FORMYLGLYCINE-GENERATING ENZYME"/>
    <property type="match status" value="1"/>
</dbReference>
<proteinExistence type="predicted"/>
<gene>
    <name evidence="4" type="ORF">EA795_00050</name>
</gene>
<feature type="chain" id="PRO_5047310595" description="Sulfatase-modifying factor enzyme-like domain-containing protein" evidence="2">
    <location>
        <begin position="18"/>
        <end position="329"/>
    </location>
</feature>
<sequence length="329" mass="36490">MNTIRTLALLIGCAAAAACSSANLPESQRLSPERVGEIAARIEAQYPNLAKDKRDEVLRVVVRSLDEMIFIEGGTFEMGDFGWKCDFNPAEVCTWPCGVPEDSVCNITMMGDAPLHAVELSSYHLAAKKTTLGDFDLYRAVKGLPPVRSELRDRERLKYLFDPMNPAPIREWQEAKDYCQWVGKLSGYPVDLPTEAEWEYAARSGGQKVLYPTDDGSLKLGVNYAKGGGKILTERVDAYPPNPLGLYAMSGIATEVVNDWYSKDYFQRSPTKDPQGPEAGETKVARGTNSIETPWLSANTVIRRSRPLDIGKHLFTESFRCAVRSSEPL</sequence>